<evidence type="ECO:0000256" key="1">
    <source>
        <dbReference type="SAM" id="MobiDB-lite"/>
    </source>
</evidence>
<accession>A0A7S1NHH9</accession>
<proteinExistence type="predicted"/>
<dbReference type="AlphaFoldDB" id="A0A7S1NHH9"/>
<organism evidence="2">
    <name type="scientific">Eutreptiella gymnastica</name>
    <dbReference type="NCBI Taxonomy" id="73025"/>
    <lineage>
        <taxon>Eukaryota</taxon>
        <taxon>Discoba</taxon>
        <taxon>Euglenozoa</taxon>
        <taxon>Euglenida</taxon>
        <taxon>Spirocuta</taxon>
        <taxon>Euglenophyceae</taxon>
        <taxon>Eutreptiales</taxon>
        <taxon>Eutreptiaceae</taxon>
        <taxon>Eutreptiella</taxon>
    </lineage>
</organism>
<feature type="compositionally biased region" description="Basic and acidic residues" evidence="1">
    <location>
        <begin position="340"/>
        <end position="354"/>
    </location>
</feature>
<dbReference type="Gene3D" id="3.40.50.150">
    <property type="entry name" value="Vaccinia Virus protein VP39"/>
    <property type="match status" value="1"/>
</dbReference>
<feature type="region of interest" description="Disordered" evidence="1">
    <location>
        <begin position="312"/>
        <end position="358"/>
    </location>
</feature>
<gene>
    <name evidence="2" type="ORF">EGYM00392_LOCUS31246</name>
</gene>
<name>A0A7S1NHH9_9EUGL</name>
<reference evidence="2" key="1">
    <citation type="submission" date="2021-01" db="EMBL/GenBank/DDBJ databases">
        <authorList>
            <person name="Corre E."/>
            <person name="Pelletier E."/>
            <person name="Niang G."/>
            <person name="Scheremetjew M."/>
            <person name="Finn R."/>
            <person name="Kale V."/>
            <person name="Holt S."/>
            <person name="Cochrane G."/>
            <person name="Meng A."/>
            <person name="Brown T."/>
            <person name="Cohen L."/>
        </authorList>
    </citation>
    <scope>NUCLEOTIDE SEQUENCE</scope>
    <source>
        <strain evidence="2">NIES-381</strain>
    </source>
</reference>
<dbReference type="SUPFAM" id="SSF53335">
    <property type="entry name" value="S-adenosyl-L-methionine-dependent methyltransferases"/>
    <property type="match status" value="1"/>
</dbReference>
<dbReference type="InterPro" id="IPR029063">
    <property type="entry name" value="SAM-dependent_MTases_sf"/>
</dbReference>
<evidence type="ECO:0000313" key="2">
    <source>
        <dbReference type="EMBL" id="CAD9020132.1"/>
    </source>
</evidence>
<sequence>MFFCDPTELSTEKLVEALQARQVSCIVPFVNWPHEQCLEWLRTLPAALGLHLESLEAEPFDGQTLVEALDSTRELKDTFGLQTMHQRLAFEQLVKEKVQETDISLQQGTTGAVFSASFLRAAKPLYDLHMGTENMGPLLYSLIRFVKPRKVLEIGAGYTSVYMAQALADNHAEICKFKRLTAAGQCQCGDVPWGVDGEVRKPHVGVLTCVDNMSHEYATACDLPTVANHLGIGRHLKLEVADAWQYLEDLPELEYFDFMWIDVGAGERMRDLFEVCVEHLSGEGGFVAVHSTLTNAQMRAWLDPLRGLDPSSTLHGQSNPVPDRNLEPSLVSGPDASPDTDPRPCSRLKQETNSRLDGTSAPGCAYELVALSLLEPLKLFQNSCTLFQKRAREYSEPVYSEYP</sequence>
<dbReference type="Pfam" id="PF13578">
    <property type="entry name" value="Methyltransf_24"/>
    <property type="match status" value="1"/>
</dbReference>
<protein>
    <submittedName>
        <fullName evidence="2">Uncharacterized protein</fullName>
    </submittedName>
</protein>
<dbReference type="EMBL" id="HBGA01083787">
    <property type="protein sequence ID" value="CAD9020132.1"/>
    <property type="molecule type" value="Transcribed_RNA"/>
</dbReference>